<dbReference type="EMBL" id="JAUSVO010000003">
    <property type="protein sequence ID" value="MDQ0437966.1"/>
    <property type="molecule type" value="Genomic_DNA"/>
</dbReference>
<proteinExistence type="predicted"/>
<feature type="region of interest" description="Disordered" evidence="1">
    <location>
        <begin position="276"/>
        <end position="313"/>
    </location>
</feature>
<feature type="compositionally biased region" description="Basic and acidic residues" evidence="1">
    <location>
        <begin position="286"/>
        <end position="298"/>
    </location>
</feature>
<evidence type="ECO:0000313" key="2">
    <source>
        <dbReference type="EMBL" id="MDQ0437966.1"/>
    </source>
</evidence>
<accession>A0ABU0H922</accession>
<protein>
    <recommendedName>
        <fullName evidence="4">DUF2213 domain-containing protein</fullName>
    </recommendedName>
</protein>
<dbReference type="PIRSF" id="PIRSF029215">
    <property type="entry name" value="UCP029215"/>
    <property type="match status" value="1"/>
</dbReference>
<keyword evidence="3" id="KW-1185">Reference proteome</keyword>
<dbReference type="Proteomes" id="UP001241603">
    <property type="component" value="Unassembled WGS sequence"/>
</dbReference>
<gene>
    <name evidence="2" type="ORF">QO014_002358</name>
</gene>
<dbReference type="Pfam" id="PF09979">
    <property type="entry name" value="DUF2213"/>
    <property type="match status" value="1"/>
</dbReference>
<reference evidence="2 3" key="1">
    <citation type="submission" date="2023-07" db="EMBL/GenBank/DDBJ databases">
        <title>Genomic Encyclopedia of Type Strains, Phase IV (KMG-IV): sequencing the most valuable type-strain genomes for metagenomic binning, comparative biology and taxonomic classification.</title>
        <authorList>
            <person name="Goeker M."/>
        </authorList>
    </citation>
    <scope>NUCLEOTIDE SEQUENCE [LARGE SCALE GENOMIC DNA]</scope>
    <source>
        <strain evidence="2 3">B6-8</strain>
    </source>
</reference>
<name>A0ABU0H922_9HYPH</name>
<evidence type="ECO:0008006" key="4">
    <source>
        <dbReference type="Google" id="ProtNLM"/>
    </source>
</evidence>
<dbReference type="RefSeq" id="WP_266348891.1">
    <property type="nucleotide sequence ID" value="NZ_JAPKNG010000003.1"/>
</dbReference>
<evidence type="ECO:0000313" key="3">
    <source>
        <dbReference type="Proteomes" id="UP001241603"/>
    </source>
</evidence>
<comment type="caution">
    <text evidence="2">The sequence shown here is derived from an EMBL/GenBank/DDBJ whole genome shotgun (WGS) entry which is preliminary data.</text>
</comment>
<organism evidence="2 3">
    <name type="scientific">Kaistia dalseonensis</name>
    <dbReference type="NCBI Taxonomy" id="410840"/>
    <lineage>
        <taxon>Bacteria</taxon>
        <taxon>Pseudomonadati</taxon>
        <taxon>Pseudomonadota</taxon>
        <taxon>Alphaproteobacteria</taxon>
        <taxon>Hyphomicrobiales</taxon>
        <taxon>Kaistiaceae</taxon>
        <taxon>Kaistia</taxon>
    </lineage>
</organism>
<dbReference type="InterPro" id="IPR016913">
    <property type="entry name" value="UCP029215"/>
</dbReference>
<sequence>MWFLPEEKIGLTRYRTPEGFLVCESVPIARTGIMAYGPGEIPIEPGTDGIIRIERSESDVFDPKTIASFAGKPVTDDHPDEDVTPANWSQLAKGEIHNPRRGDGIWSDCLVADLFIKDENAIQIVLDGKVEVSCGYDADYEQIAPGRGRQHNIIGNHVALVENGRCGPRCSIGDKSMTAKKSFADRIRAAFKARDVAEEELEEALKEGVPAGEEANGATHVHVHLNGGETKAVEAEKAADEGEPADPIEARFGKIEAAITAIAEQVGKLVQAEKAEAEVTNADEDPEKKEGDDATKDEDVLEEGDVTPAKTADAAGLASEFTDTIARIEILLPGTRVPTFDAKADAKKVRDNLCALRRRAMTQALDDSRASAFVKPFAKDAAAIKAMTCDAAKTAFIAASEVASVTNNFSAIGADKATRDASNVGVKSIADINKAHRDFWAARS</sequence>
<evidence type="ECO:0000256" key="1">
    <source>
        <dbReference type="SAM" id="MobiDB-lite"/>
    </source>
</evidence>